<evidence type="ECO:0000313" key="3">
    <source>
        <dbReference type="Proteomes" id="UP001558613"/>
    </source>
</evidence>
<accession>A0ABR3LEN5</accession>
<feature type="compositionally biased region" description="Polar residues" evidence="1">
    <location>
        <begin position="1"/>
        <end position="10"/>
    </location>
</feature>
<sequence>MRSCRNTVQRPSKMVPTRVNAFPQTGKDRQHKASPKGCGKASHHHQTSSLESFHSVILRFAPKNVVFPFTEMLCRFYLATMKMETVNRQLHLQDNLYYVADFMKLVLEEVFVNPAPFVDKLKQILIPALLSSDFEKPSKEEVVGRHVS</sequence>
<dbReference type="Proteomes" id="UP001558613">
    <property type="component" value="Unassembled WGS sequence"/>
</dbReference>
<proteinExistence type="predicted"/>
<evidence type="ECO:0000313" key="2">
    <source>
        <dbReference type="EMBL" id="KAL1250795.1"/>
    </source>
</evidence>
<evidence type="ECO:0000256" key="1">
    <source>
        <dbReference type="SAM" id="MobiDB-lite"/>
    </source>
</evidence>
<keyword evidence="3" id="KW-1185">Reference proteome</keyword>
<gene>
    <name evidence="2" type="ORF">QQF64_018591</name>
</gene>
<reference evidence="2 3" key="1">
    <citation type="submission" date="2023-09" db="EMBL/GenBank/DDBJ databases">
        <authorList>
            <person name="Wang M."/>
        </authorList>
    </citation>
    <scope>NUCLEOTIDE SEQUENCE [LARGE SCALE GENOMIC DNA]</scope>
    <source>
        <strain evidence="2">GT-2023</strain>
        <tissue evidence="2">Liver</tissue>
    </source>
</reference>
<organism evidence="2 3">
    <name type="scientific">Cirrhinus molitorella</name>
    <name type="common">mud carp</name>
    <dbReference type="NCBI Taxonomy" id="172907"/>
    <lineage>
        <taxon>Eukaryota</taxon>
        <taxon>Metazoa</taxon>
        <taxon>Chordata</taxon>
        <taxon>Craniata</taxon>
        <taxon>Vertebrata</taxon>
        <taxon>Euteleostomi</taxon>
        <taxon>Actinopterygii</taxon>
        <taxon>Neopterygii</taxon>
        <taxon>Teleostei</taxon>
        <taxon>Ostariophysi</taxon>
        <taxon>Cypriniformes</taxon>
        <taxon>Cyprinidae</taxon>
        <taxon>Labeoninae</taxon>
        <taxon>Labeonini</taxon>
        <taxon>Cirrhinus</taxon>
    </lineage>
</organism>
<protein>
    <submittedName>
        <fullName evidence="2">Uncharacterized protein</fullName>
    </submittedName>
</protein>
<name>A0ABR3LEN5_9TELE</name>
<dbReference type="EMBL" id="JAYMGO010000022">
    <property type="protein sequence ID" value="KAL1250795.1"/>
    <property type="molecule type" value="Genomic_DNA"/>
</dbReference>
<comment type="caution">
    <text evidence="2">The sequence shown here is derived from an EMBL/GenBank/DDBJ whole genome shotgun (WGS) entry which is preliminary data.</text>
</comment>
<feature type="region of interest" description="Disordered" evidence="1">
    <location>
        <begin position="1"/>
        <end position="46"/>
    </location>
</feature>